<keyword evidence="2 9" id="KW-0378">Hydrolase</keyword>
<protein>
    <recommendedName>
        <fullName evidence="6">Amygdalase</fullName>
    </recommendedName>
    <alternativeName>
        <fullName evidence="4">Cellobiase</fullName>
    </alternativeName>
    <alternativeName>
        <fullName evidence="5">Gentiobiase</fullName>
    </alternativeName>
</protein>
<evidence type="ECO:0000256" key="1">
    <source>
        <dbReference type="ARBA" id="ARBA00010838"/>
    </source>
</evidence>
<proteinExistence type="inferred from homology"/>
<dbReference type="GO" id="GO:0016052">
    <property type="term" value="P:carbohydrate catabolic process"/>
    <property type="evidence" value="ECO:0007669"/>
    <property type="project" value="TreeGrafter"/>
</dbReference>
<dbReference type="InterPro" id="IPR001360">
    <property type="entry name" value="Glyco_hydro_1"/>
</dbReference>
<evidence type="ECO:0000256" key="9">
    <source>
        <dbReference type="RuleBase" id="RU004468"/>
    </source>
</evidence>
<dbReference type="AlphaFoldDB" id="A0A1E3KXB5"/>
<organism evidence="10 11">
    <name type="scientific">Paenibacillus nuruki</name>
    <dbReference type="NCBI Taxonomy" id="1886670"/>
    <lineage>
        <taxon>Bacteria</taxon>
        <taxon>Bacillati</taxon>
        <taxon>Bacillota</taxon>
        <taxon>Bacilli</taxon>
        <taxon>Bacillales</taxon>
        <taxon>Paenibacillaceae</taxon>
        <taxon>Paenibacillus</taxon>
    </lineage>
</organism>
<dbReference type="InterPro" id="IPR018120">
    <property type="entry name" value="Glyco_hydro_1_AS"/>
</dbReference>
<evidence type="ECO:0000256" key="3">
    <source>
        <dbReference type="ARBA" id="ARBA00023295"/>
    </source>
</evidence>
<evidence type="ECO:0000256" key="7">
    <source>
        <dbReference type="PROSITE-ProRule" id="PRU10055"/>
    </source>
</evidence>
<evidence type="ECO:0000313" key="10">
    <source>
        <dbReference type="EMBL" id="ODP26104.1"/>
    </source>
</evidence>
<evidence type="ECO:0000313" key="11">
    <source>
        <dbReference type="Proteomes" id="UP000094578"/>
    </source>
</evidence>
<evidence type="ECO:0000256" key="6">
    <source>
        <dbReference type="ARBA" id="ARBA00079432"/>
    </source>
</evidence>
<dbReference type="EMBL" id="MDER01000096">
    <property type="protein sequence ID" value="ODP26104.1"/>
    <property type="molecule type" value="Genomic_DNA"/>
</dbReference>
<dbReference type="PROSITE" id="PS00572">
    <property type="entry name" value="GLYCOSYL_HYDROL_F1_1"/>
    <property type="match status" value="1"/>
</dbReference>
<dbReference type="InterPro" id="IPR033132">
    <property type="entry name" value="GH_1_N_CS"/>
</dbReference>
<comment type="similarity">
    <text evidence="1 8">Belongs to the glycosyl hydrolase 1 family.</text>
</comment>
<dbReference type="InterPro" id="IPR017853">
    <property type="entry name" value="GH"/>
</dbReference>
<dbReference type="GO" id="GO:0005829">
    <property type="term" value="C:cytosol"/>
    <property type="evidence" value="ECO:0007669"/>
    <property type="project" value="TreeGrafter"/>
</dbReference>
<dbReference type="PANTHER" id="PTHR10353:SF136">
    <property type="entry name" value="ARYL-PHOSPHO-BETA-D-GLUCOSIDASE BGLC"/>
    <property type="match status" value="1"/>
</dbReference>
<dbReference type="PROSITE" id="PS00653">
    <property type="entry name" value="GLYCOSYL_HYDROL_F1_2"/>
    <property type="match status" value="1"/>
</dbReference>
<keyword evidence="11" id="KW-1185">Reference proteome</keyword>
<dbReference type="PATRIC" id="fig|1886670.3.peg.4583"/>
<dbReference type="SUPFAM" id="SSF51445">
    <property type="entry name" value="(Trans)glycosidases"/>
    <property type="match status" value="1"/>
</dbReference>
<dbReference type="FunFam" id="3.20.20.80:FF:000004">
    <property type="entry name" value="Beta-glucosidase 6-phospho-beta-glucosidase"/>
    <property type="match status" value="1"/>
</dbReference>
<keyword evidence="3 9" id="KW-0326">Glycosidase</keyword>
<dbReference type="Gene3D" id="3.20.20.80">
    <property type="entry name" value="Glycosidases"/>
    <property type="match status" value="1"/>
</dbReference>
<reference evidence="10 11" key="1">
    <citation type="submission" date="2016-08" db="EMBL/GenBank/DDBJ databases">
        <title>Genome sequencing of Paenibacillus sp. TI45-13ar, isolated from Korean traditional nuruk.</title>
        <authorList>
            <person name="Kim S.-J."/>
        </authorList>
    </citation>
    <scope>NUCLEOTIDE SEQUENCE [LARGE SCALE GENOMIC DNA]</scope>
    <source>
        <strain evidence="10 11">TI45-13ar</strain>
    </source>
</reference>
<dbReference type="PANTHER" id="PTHR10353">
    <property type="entry name" value="GLYCOSYL HYDROLASE"/>
    <property type="match status" value="1"/>
</dbReference>
<dbReference type="GO" id="GO:0008422">
    <property type="term" value="F:beta-glucosidase activity"/>
    <property type="evidence" value="ECO:0007669"/>
    <property type="project" value="TreeGrafter"/>
</dbReference>
<evidence type="ECO:0000256" key="4">
    <source>
        <dbReference type="ARBA" id="ARBA00031448"/>
    </source>
</evidence>
<dbReference type="Proteomes" id="UP000094578">
    <property type="component" value="Unassembled WGS sequence"/>
</dbReference>
<sequence length="478" mass="55230">MHHEQKKAFPTDFLWGSASAAYQVEGAWDEDGKGPSMWDSFTKIPGKTFKGTNGDVAVDHYHRYKEDIALMAKQGLKAYRFSISWPRIYPQGKGEVNEAGLVFYDQLIDELIANQIEPVLTLYHWDAPQALADEYGAWESREMIEDFNQYCITLYKRYGDRVKYWVSLNEQNYNSNHAFITAMHPPGVHDRKRFYEANHIAFLANAKAIESFRQYVPNGKIGPSFAYSPSYPASSQPRDMLAYENAEEFQNNWWLDTYCLGHYPQVALRYLQEHDLAPTFEEGDIELLTKGIPDFVGVNYYQTITYEFNPIDGVAEGKMNTTGQKGSNEDTGRPGLYKTTPNGHLETSNWDWAIDPIGLRIGLRRITSRYGLPVFITENGLGEFDKLEADGSIQDDYRIDYLRSHLEQCREAIADGVDLIGYCSWSFTDLLSWLNGYQKRYGFVYINRDEDSEKDMRRIPKKSYYWYQQVIESNGEQL</sequence>
<name>A0A1E3KXB5_9BACL</name>
<dbReference type="PRINTS" id="PR00131">
    <property type="entry name" value="GLHYDRLASE1"/>
</dbReference>
<feature type="active site" description="Nucleophile" evidence="7">
    <location>
        <position position="378"/>
    </location>
</feature>
<dbReference type="Pfam" id="PF00232">
    <property type="entry name" value="Glyco_hydro_1"/>
    <property type="match status" value="1"/>
</dbReference>
<evidence type="ECO:0000256" key="8">
    <source>
        <dbReference type="RuleBase" id="RU003690"/>
    </source>
</evidence>
<dbReference type="STRING" id="1886670.PTI45_04561"/>
<evidence type="ECO:0000256" key="2">
    <source>
        <dbReference type="ARBA" id="ARBA00022801"/>
    </source>
</evidence>
<gene>
    <name evidence="10" type="ORF">PTI45_04561</name>
</gene>
<dbReference type="RefSeq" id="WP_069329864.1">
    <property type="nucleotide sequence ID" value="NZ_MDER01000096.1"/>
</dbReference>
<accession>A0A1E3KXB5</accession>
<comment type="caution">
    <text evidence="10">The sequence shown here is derived from an EMBL/GenBank/DDBJ whole genome shotgun (WGS) entry which is preliminary data.</text>
</comment>
<evidence type="ECO:0000256" key="5">
    <source>
        <dbReference type="ARBA" id="ARBA00032194"/>
    </source>
</evidence>